<comment type="caution">
    <text evidence="1">The sequence shown here is derived from an EMBL/GenBank/DDBJ whole genome shotgun (WGS) entry which is preliminary data.</text>
</comment>
<name>A0ABV0K692_9CYAN</name>
<keyword evidence="2" id="KW-1185">Reference proteome</keyword>
<reference evidence="1 2" key="1">
    <citation type="submission" date="2022-04" db="EMBL/GenBank/DDBJ databases">
        <title>Positive selection, recombination, and allopatry shape intraspecific diversity of widespread and dominant cyanobacteria.</title>
        <authorList>
            <person name="Wei J."/>
            <person name="Shu W."/>
            <person name="Hu C."/>
        </authorList>
    </citation>
    <scope>NUCLEOTIDE SEQUENCE [LARGE SCALE GENOMIC DNA]</scope>
    <source>
        <strain evidence="1 2">DQ-A4</strain>
    </source>
</reference>
<protein>
    <submittedName>
        <fullName evidence="1">Uncharacterized protein</fullName>
    </submittedName>
</protein>
<dbReference type="Proteomes" id="UP001482513">
    <property type="component" value="Unassembled WGS sequence"/>
</dbReference>
<sequence length="66" mass="7009">MFFQLPPALPPATATISTVEIIAECEKGSRDCFPEDRVGVTVEPAKTTVLDLTGTIAAVFHPEAHA</sequence>
<organism evidence="1 2">
    <name type="scientific">Leptolyngbya subtilissima DQ-A4</name>
    <dbReference type="NCBI Taxonomy" id="2933933"/>
    <lineage>
        <taxon>Bacteria</taxon>
        <taxon>Bacillati</taxon>
        <taxon>Cyanobacteriota</taxon>
        <taxon>Cyanophyceae</taxon>
        <taxon>Leptolyngbyales</taxon>
        <taxon>Leptolyngbyaceae</taxon>
        <taxon>Leptolyngbya group</taxon>
        <taxon>Leptolyngbya</taxon>
    </lineage>
</organism>
<gene>
    <name evidence="1" type="ORF">NC992_11320</name>
</gene>
<accession>A0ABV0K692</accession>
<proteinExistence type="predicted"/>
<evidence type="ECO:0000313" key="1">
    <source>
        <dbReference type="EMBL" id="MEP0947462.1"/>
    </source>
</evidence>
<dbReference type="EMBL" id="JAMPKX010000004">
    <property type="protein sequence ID" value="MEP0947462.1"/>
    <property type="molecule type" value="Genomic_DNA"/>
</dbReference>
<dbReference type="RefSeq" id="WP_190517632.1">
    <property type="nucleotide sequence ID" value="NZ_JAMPKX010000004.1"/>
</dbReference>
<evidence type="ECO:0000313" key="2">
    <source>
        <dbReference type="Proteomes" id="UP001482513"/>
    </source>
</evidence>